<gene>
    <name evidence="9" type="ORF">KHM83_05980</name>
</gene>
<reference evidence="9 10" key="1">
    <citation type="submission" date="2021-05" db="EMBL/GenBank/DDBJ databases">
        <title>Fusibacter ferrireducens sp. nov., an anaerobic, sulfur- and Fe-reducing bacterium isolated from the mangrove sediment.</title>
        <authorList>
            <person name="Qiu D."/>
        </authorList>
    </citation>
    <scope>NUCLEOTIDE SEQUENCE [LARGE SCALE GENOMIC DNA]</scope>
    <source>
        <strain evidence="9 10">DSM 12116</strain>
    </source>
</reference>
<feature type="transmembrane region" description="Helical" evidence="7">
    <location>
        <begin position="430"/>
        <end position="450"/>
    </location>
</feature>
<evidence type="ECO:0000256" key="5">
    <source>
        <dbReference type="ARBA" id="ARBA00023136"/>
    </source>
</evidence>
<organism evidence="9 10">
    <name type="scientific">Fusibacter paucivorans</name>
    <dbReference type="NCBI Taxonomy" id="76009"/>
    <lineage>
        <taxon>Bacteria</taxon>
        <taxon>Bacillati</taxon>
        <taxon>Bacillota</taxon>
        <taxon>Clostridia</taxon>
        <taxon>Eubacteriales</taxon>
        <taxon>Eubacteriales Family XII. Incertae Sedis</taxon>
        <taxon>Fusibacter</taxon>
    </lineage>
</organism>
<keyword evidence="2" id="KW-1003">Cell membrane</keyword>
<dbReference type="InterPro" id="IPR003838">
    <property type="entry name" value="ABC3_permease_C"/>
</dbReference>
<dbReference type="Pfam" id="PF02687">
    <property type="entry name" value="FtsX"/>
    <property type="match status" value="2"/>
</dbReference>
<feature type="transmembrane region" description="Helical" evidence="7">
    <location>
        <begin position="318"/>
        <end position="341"/>
    </location>
</feature>
<name>A0ABS5PMD2_9FIRM</name>
<evidence type="ECO:0000256" key="2">
    <source>
        <dbReference type="ARBA" id="ARBA00022475"/>
    </source>
</evidence>
<evidence type="ECO:0000256" key="4">
    <source>
        <dbReference type="ARBA" id="ARBA00022989"/>
    </source>
</evidence>
<comment type="similarity">
    <text evidence="6">Belongs to the ABC-4 integral membrane protein family.</text>
</comment>
<dbReference type="Proteomes" id="UP000746471">
    <property type="component" value="Unassembled WGS sequence"/>
</dbReference>
<proteinExistence type="inferred from homology"/>
<evidence type="ECO:0000313" key="9">
    <source>
        <dbReference type="EMBL" id="MBS7526218.1"/>
    </source>
</evidence>
<feature type="domain" description="ABC3 transporter permease C-terminal" evidence="8">
    <location>
        <begin position="270"/>
        <end position="390"/>
    </location>
</feature>
<protein>
    <submittedName>
        <fullName evidence="9">ABC transporter permease</fullName>
    </submittedName>
</protein>
<feature type="transmembrane region" description="Helical" evidence="7">
    <location>
        <begin position="695"/>
        <end position="726"/>
    </location>
</feature>
<comment type="caution">
    <text evidence="9">The sequence shown here is derived from an EMBL/GenBank/DDBJ whole genome shotgun (WGS) entry which is preliminary data.</text>
</comment>
<dbReference type="InterPro" id="IPR050250">
    <property type="entry name" value="Macrolide_Exporter_MacB"/>
</dbReference>
<feature type="domain" description="ABC3 transporter permease C-terminal" evidence="8">
    <location>
        <begin position="704"/>
        <end position="815"/>
    </location>
</feature>
<keyword evidence="5 7" id="KW-0472">Membrane</keyword>
<evidence type="ECO:0000259" key="8">
    <source>
        <dbReference type="Pfam" id="PF02687"/>
    </source>
</evidence>
<dbReference type="PANTHER" id="PTHR30572">
    <property type="entry name" value="MEMBRANE COMPONENT OF TRANSPORTER-RELATED"/>
    <property type="match status" value="1"/>
</dbReference>
<sequence>MKQKNNIVKKLTRRTLVANRPRNRTIIAAIVLTTLLLSSVFSVGMSYLESVQAQQVRLMGTTAQVAVTHATTEQVEKLQNLSYVQSVGLQHNVGALKITSDMKDMTISLHWYDQTEWETFRKPAYANVMGNYPEQENEIMVPLWILQNMGIDNPQIGMEMPLAFYLGDERGVSQTKTFVLSGYCTDYSHIRTGNIGSILVSETFAEQSGNTVEKDGAASVTYNDSKNIDRYNERLKQDLVITEDQQVRTVPMYDASGKSGFITALAFTAVILFLMLTGYLLIYNVFYISVSKDIRFYGLLKIVGTAPRQLRKMVIGQALLLAAIGIPAGLAVGAAMSFAAVPMALNMANLETGVIVSFHPAIFIGAALFALITTVLGAAKSARTAAKISPVEALRYTGAHSRRIRQHGTSGGSPLWMAWRNIFRDRKRTAIVLLSLFLGITTFMVVTTLVSSMNTDHYIASYVQNDFILKNNTLESIATAYGKAEKQKFDAPLLAKLKNISGITNFHTTSIEKMCMTYDSAKLSKHINWFCKKFNVEEELTDQQIQDNFWGYLIGLDSSYIEAFNQTSDMTIDVDAFEDGDIALIGTNDPELYTDVTEMDIFISSAGTSKQFALGGFAPFGFQYAGGGMAPNIYVSEAALQALVSVPKIYKVNIDVEDGQEEQALEEIKTLMDGDNEISRTSKLEQQEAMMDVKLMLYILGGGIALVLAFIGVLNFTNVMVTGVMARKRELAMLESVGMTKRQIRQMLIAEGVGYGVISMLSIGTLGSALTYGIFTLFRQQADYAVFTFPIIQMLVAVTVVLIMCIVTPWLAYLFLHHDSLVERLHKAE</sequence>
<keyword evidence="3 7" id="KW-0812">Transmembrane</keyword>
<evidence type="ECO:0000256" key="1">
    <source>
        <dbReference type="ARBA" id="ARBA00004651"/>
    </source>
</evidence>
<feature type="transmembrane region" description="Helical" evidence="7">
    <location>
        <begin position="787"/>
        <end position="816"/>
    </location>
</feature>
<dbReference type="PANTHER" id="PTHR30572:SF4">
    <property type="entry name" value="ABC TRANSPORTER PERMEASE YTRF"/>
    <property type="match status" value="1"/>
</dbReference>
<evidence type="ECO:0000256" key="6">
    <source>
        <dbReference type="ARBA" id="ARBA00038076"/>
    </source>
</evidence>
<feature type="transmembrane region" description="Helical" evidence="7">
    <location>
        <begin position="261"/>
        <end position="286"/>
    </location>
</feature>
<dbReference type="EMBL" id="JAHBCL010000008">
    <property type="protein sequence ID" value="MBS7526218.1"/>
    <property type="molecule type" value="Genomic_DNA"/>
</dbReference>
<evidence type="ECO:0000313" key="10">
    <source>
        <dbReference type="Proteomes" id="UP000746471"/>
    </source>
</evidence>
<keyword evidence="4 7" id="KW-1133">Transmembrane helix</keyword>
<feature type="transmembrane region" description="Helical" evidence="7">
    <location>
        <begin position="747"/>
        <end position="775"/>
    </location>
</feature>
<keyword evidence="10" id="KW-1185">Reference proteome</keyword>
<feature type="transmembrane region" description="Helical" evidence="7">
    <location>
        <begin position="361"/>
        <end position="379"/>
    </location>
</feature>
<evidence type="ECO:0000256" key="3">
    <source>
        <dbReference type="ARBA" id="ARBA00022692"/>
    </source>
</evidence>
<accession>A0ABS5PMD2</accession>
<evidence type="ECO:0000256" key="7">
    <source>
        <dbReference type="SAM" id="Phobius"/>
    </source>
</evidence>
<dbReference type="RefSeq" id="WP_213236001.1">
    <property type="nucleotide sequence ID" value="NZ_JAHBCL010000008.1"/>
</dbReference>
<comment type="subcellular location">
    <subcellularLocation>
        <location evidence="1">Cell membrane</location>
        <topology evidence="1">Multi-pass membrane protein</topology>
    </subcellularLocation>
</comment>